<proteinExistence type="predicted"/>
<dbReference type="PROSITE" id="PS51186">
    <property type="entry name" value="GNAT"/>
    <property type="match status" value="1"/>
</dbReference>
<dbReference type="PANTHER" id="PTHR43800:SF1">
    <property type="entry name" value="PEPTIDYL-LYSINE N-ACETYLTRANSFERASE YJAB"/>
    <property type="match status" value="1"/>
</dbReference>
<dbReference type="CDD" id="cd04301">
    <property type="entry name" value="NAT_SF"/>
    <property type="match status" value="1"/>
</dbReference>
<dbReference type="RefSeq" id="WP_084335836.1">
    <property type="nucleotide sequence ID" value="NZ_FNFD01000017.1"/>
</dbReference>
<accession>A0A1G9IQC7</accession>
<dbReference type="InterPro" id="IPR000182">
    <property type="entry name" value="GNAT_dom"/>
</dbReference>
<dbReference type="Pfam" id="PF13508">
    <property type="entry name" value="Acetyltransf_7"/>
    <property type="match status" value="1"/>
</dbReference>
<organism evidence="4 5">
    <name type="scientific">Pseudomonas indica</name>
    <dbReference type="NCBI Taxonomy" id="137658"/>
    <lineage>
        <taxon>Bacteria</taxon>
        <taxon>Pseudomonadati</taxon>
        <taxon>Pseudomonadota</taxon>
        <taxon>Gammaproteobacteria</taxon>
        <taxon>Pseudomonadales</taxon>
        <taxon>Pseudomonadaceae</taxon>
        <taxon>Pseudomonas</taxon>
    </lineage>
</organism>
<gene>
    <name evidence="4" type="ORF">SAMN05216186_11769</name>
</gene>
<evidence type="ECO:0000256" key="2">
    <source>
        <dbReference type="ARBA" id="ARBA00023315"/>
    </source>
</evidence>
<dbReference type="InterPro" id="IPR016181">
    <property type="entry name" value="Acyl_CoA_acyltransferase"/>
</dbReference>
<dbReference type="AlphaFoldDB" id="A0A1G9IQC7"/>
<feature type="domain" description="N-acetyltransferase" evidence="3">
    <location>
        <begin position="1"/>
        <end position="142"/>
    </location>
</feature>
<reference evidence="4 5" key="1">
    <citation type="submission" date="2016-10" db="EMBL/GenBank/DDBJ databases">
        <authorList>
            <person name="de Groot N.N."/>
        </authorList>
    </citation>
    <scope>NUCLEOTIDE SEQUENCE [LARGE SCALE GENOMIC DNA]</scope>
    <source>
        <strain evidence="4 5">JCM 21544</strain>
    </source>
</reference>
<evidence type="ECO:0000256" key="1">
    <source>
        <dbReference type="ARBA" id="ARBA00022679"/>
    </source>
</evidence>
<evidence type="ECO:0000313" key="5">
    <source>
        <dbReference type="Proteomes" id="UP000198706"/>
    </source>
</evidence>
<dbReference type="Gene3D" id="3.40.630.30">
    <property type="match status" value="1"/>
</dbReference>
<protein>
    <submittedName>
        <fullName evidence="4">Putative acetyltransferase</fullName>
    </submittedName>
</protein>
<dbReference type="EMBL" id="FNFD01000017">
    <property type="protein sequence ID" value="SDL27094.1"/>
    <property type="molecule type" value="Genomic_DNA"/>
</dbReference>
<evidence type="ECO:0000313" key="4">
    <source>
        <dbReference type="EMBL" id="SDL27094.1"/>
    </source>
</evidence>
<keyword evidence="2" id="KW-0012">Acyltransferase</keyword>
<name>A0A1G9IQC7_9PSED</name>
<sequence length="172" mass="19273">MIRKGTPDDLEAVLMIWLEASLHAHDFIEPAFWQSKLEDMRNHYLPSADVWVFEENDVILGFFALQAHVLAALFVSPSQHGRGIGSRLLEKAKSLADGLELSVYQRNNHAVAFYQRHGFRQIDLRTDARAGHVELVMKQIDEMAPVERQIADQGDVALLIGSPVPMASSPES</sequence>
<dbReference type="PANTHER" id="PTHR43800">
    <property type="entry name" value="PEPTIDYL-LYSINE N-ACETYLTRANSFERASE YJAB"/>
    <property type="match status" value="1"/>
</dbReference>
<keyword evidence="1 4" id="KW-0808">Transferase</keyword>
<dbReference type="GO" id="GO:0016747">
    <property type="term" value="F:acyltransferase activity, transferring groups other than amino-acyl groups"/>
    <property type="evidence" value="ECO:0007669"/>
    <property type="project" value="InterPro"/>
</dbReference>
<evidence type="ECO:0000259" key="3">
    <source>
        <dbReference type="PROSITE" id="PS51186"/>
    </source>
</evidence>
<dbReference type="SUPFAM" id="SSF55729">
    <property type="entry name" value="Acyl-CoA N-acyltransferases (Nat)"/>
    <property type="match status" value="1"/>
</dbReference>
<keyword evidence="5" id="KW-1185">Reference proteome</keyword>
<dbReference type="STRING" id="137658.SAMN05216186_11769"/>
<dbReference type="Proteomes" id="UP000198706">
    <property type="component" value="Unassembled WGS sequence"/>
</dbReference>